<dbReference type="InterPro" id="IPR029063">
    <property type="entry name" value="SAM-dependent_MTases_sf"/>
</dbReference>
<dbReference type="EMBL" id="DTCK01000010">
    <property type="protein sequence ID" value="HGQ35436.1"/>
    <property type="molecule type" value="Genomic_DNA"/>
</dbReference>
<evidence type="ECO:0000313" key="6">
    <source>
        <dbReference type="EMBL" id="HGQ35436.1"/>
    </source>
</evidence>
<comment type="caution">
    <text evidence="7">The sequence shown here is derived from an EMBL/GenBank/DDBJ whole genome shotgun (WGS) entry which is preliminary data.</text>
</comment>
<name>A0A7C4NNA6_9CREN</name>
<evidence type="ECO:0000259" key="5">
    <source>
        <dbReference type="PROSITE" id="PS51686"/>
    </source>
</evidence>
<keyword evidence="3" id="KW-0949">S-adenosyl-L-methionine</keyword>
<evidence type="ECO:0000256" key="3">
    <source>
        <dbReference type="ARBA" id="ARBA00022691"/>
    </source>
</evidence>
<dbReference type="GO" id="GO:0016428">
    <property type="term" value="F:tRNA (cytidine-5-)-methyltransferase activity"/>
    <property type="evidence" value="ECO:0007669"/>
    <property type="project" value="TreeGrafter"/>
</dbReference>
<dbReference type="Pfam" id="PF01189">
    <property type="entry name" value="Methyltr_RsmB-F"/>
    <property type="match status" value="1"/>
</dbReference>
<dbReference type="InterPro" id="IPR001678">
    <property type="entry name" value="MeTrfase_RsmB-F_NOP2_dom"/>
</dbReference>
<feature type="domain" description="SAM-dependent MTase RsmB/NOP-type" evidence="5">
    <location>
        <begin position="1"/>
        <end position="233"/>
    </location>
</feature>
<keyword evidence="4" id="KW-0694">RNA-binding</keyword>
<accession>A0A7C4NNA6</accession>
<evidence type="ECO:0000256" key="2">
    <source>
        <dbReference type="ARBA" id="ARBA00022679"/>
    </source>
</evidence>
<dbReference type="InterPro" id="IPR023267">
    <property type="entry name" value="RCMT"/>
</dbReference>
<dbReference type="CDD" id="cd02440">
    <property type="entry name" value="AdoMet_MTases"/>
    <property type="match status" value="1"/>
</dbReference>
<keyword evidence="2 7" id="KW-0808">Transferase</keyword>
<proteinExistence type="predicted"/>
<evidence type="ECO:0000313" key="7">
    <source>
        <dbReference type="EMBL" id="HGQ65166.1"/>
    </source>
</evidence>
<dbReference type="PROSITE" id="PS51686">
    <property type="entry name" value="SAM_MT_RSMB_NOP"/>
    <property type="match status" value="1"/>
</dbReference>
<dbReference type="Gene3D" id="3.40.50.150">
    <property type="entry name" value="Vaccinia Virus protein VP39"/>
    <property type="match status" value="1"/>
</dbReference>
<dbReference type="PRINTS" id="PR02008">
    <property type="entry name" value="RCMTFAMILY"/>
</dbReference>
<dbReference type="GO" id="GO:0003723">
    <property type="term" value="F:RNA binding"/>
    <property type="evidence" value="ECO:0007669"/>
    <property type="project" value="UniProtKB-KW"/>
</dbReference>
<dbReference type="GO" id="GO:0030488">
    <property type="term" value="P:tRNA methylation"/>
    <property type="evidence" value="ECO:0007669"/>
    <property type="project" value="TreeGrafter"/>
</dbReference>
<dbReference type="SUPFAM" id="SSF53335">
    <property type="entry name" value="S-adenosyl-L-methionine-dependent methyltransferases"/>
    <property type="match status" value="1"/>
</dbReference>
<evidence type="ECO:0000256" key="1">
    <source>
        <dbReference type="ARBA" id="ARBA00022603"/>
    </source>
</evidence>
<organism evidence="7">
    <name type="scientific">Ignisphaera aggregans</name>
    <dbReference type="NCBI Taxonomy" id="334771"/>
    <lineage>
        <taxon>Archaea</taxon>
        <taxon>Thermoproteota</taxon>
        <taxon>Thermoprotei</taxon>
        <taxon>Desulfurococcales</taxon>
        <taxon>Desulfurococcaceae</taxon>
        <taxon>Ignisphaera</taxon>
    </lineage>
</organism>
<keyword evidence="1 7" id="KW-0489">Methyltransferase</keyword>
<evidence type="ECO:0000256" key="4">
    <source>
        <dbReference type="ARBA" id="ARBA00022884"/>
    </source>
</evidence>
<dbReference type="EMBL" id="DTBD01000072">
    <property type="protein sequence ID" value="HGQ65166.1"/>
    <property type="molecule type" value="Genomic_DNA"/>
</dbReference>
<sequence>MPTVIKLKGPFDYKHSGLFIEGKIIPQDEAGALAAILLDPRPGETVVDMCAAPGGKTTHIAELMKNKGRIIAIEIYRSRARRLKQMIRRAGISIAEIHVMDCRDALKVFGEGFADKVLLDPPCSNTGSLPKTPEAKWRFSLAKVEELSRLQKEMLNVGVKLLKPRGRLMYTTCSVLKEENEDNVMWVLRRYNNCLRLIELKSSVNPGFIPGTLRTWPHRHNIMGFFYALIERIW</sequence>
<dbReference type="AlphaFoldDB" id="A0A7C4NNA6"/>
<dbReference type="PANTHER" id="PTHR22807:SF74">
    <property type="entry name" value="TRNA (CYTOSINE(48)-C(5))-METHYLTRANSFERASE"/>
    <property type="match status" value="1"/>
</dbReference>
<dbReference type="PANTHER" id="PTHR22807">
    <property type="entry name" value="NOP2 YEAST -RELATED NOL1/NOP2/FMU SUN DOMAIN-CONTAINING"/>
    <property type="match status" value="1"/>
</dbReference>
<dbReference type="InterPro" id="IPR049560">
    <property type="entry name" value="MeTrfase_RsmB-F_NOP2_cat"/>
</dbReference>
<protein>
    <submittedName>
        <fullName evidence="7">RsmB/NOP family class I SAM-dependent RNA methyltransferase</fullName>
    </submittedName>
</protein>
<reference evidence="7" key="1">
    <citation type="journal article" date="2020" name="mSystems">
        <title>Genome- and Community-Level Interaction Insights into Carbon Utilization and Element Cycling Functions of Hydrothermarchaeota in Hydrothermal Sediment.</title>
        <authorList>
            <person name="Zhou Z."/>
            <person name="Liu Y."/>
            <person name="Xu W."/>
            <person name="Pan J."/>
            <person name="Luo Z.H."/>
            <person name="Li M."/>
        </authorList>
    </citation>
    <scope>NUCLEOTIDE SEQUENCE [LARGE SCALE GENOMIC DNA]</scope>
    <source>
        <strain evidence="7">SpSt-637</strain>
        <strain evidence="6">SpSt-667</strain>
    </source>
</reference>
<gene>
    <name evidence="7" type="ORF">ENU08_07980</name>
    <name evidence="6" type="ORF">ENU41_01995</name>
</gene>